<feature type="active site" evidence="16">
    <location>
        <position position="65"/>
    </location>
</feature>
<gene>
    <name evidence="19" type="ORF">L798_06543</name>
</gene>
<dbReference type="SUPFAM" id="SSF55895">
    <property type="entry name" value="Ribonuclease Rh-like"/>
    <property type="match status" value="1"/>
</dbReference>
<dbReference type="GO" id="GO:0003723">
    <property type="term" value="F:RNA binding"/>
    <property type="evidence" value="ECO:0007669"/>
    <property type="project" value="InterPro"/>
</dbReference>
<evidence type="ECO:0000256" key="16">
    <source>
        <dbReference type="PIRSR" id="PIRSR633697-1"/>
    </source>
</evidence>
<dbReference type="InterPro" id="IPR036430">
    <property type="entry name" value="RNase_T2-like_sf"/>
</dbReference>
<feature type="active site" evidence="16">
    <location>
        <position position="117"/>
    </location>
</feature>
<evidence type="ECO:0000256" key="13">
    <source>
        <dbReference type="ARBA" id="ARBA00023239"/>
    </source>
</evidence>
<keyword evidence="5" id="KW-0964">Secreted</keyword>
<evidence type="ECO:0000256" key="18">
    <source>
        <dbReference type="SAM" id="SignalP"/>
    </source>
</evidence>
<evidence type="ECO:0000256" key="1">
    <source>
        <dbReference type="ARBA" id="ARBA00004319"/>
    </source>
</evidence>
<sequence>MYNSTPLLLLIIFVGYTDICSAEGNKTHDWDILILTQHWPLTVCLQWKESLPQHSCNLKNFWTVHGIWPTKLGTKGPEFCNSSMHFNQTQLEPIEKQLEQYWTNIHNGSIYTLWKHEWKKHGTCAATLPALDTENKYFGQGLKWIKQYDMSNILGKSGIEPSNQGHTPQDVWNAVQKSVGKNPTVQCFVDPKTKKTYLFEIRICFDKNLTLTDCDGIKGPSDPTTGIQTNCPLQKTIIYPSMLPPEYSKPFYTITTPAYLQHSWLLEALRIIQFLQWVTL</sequence>
<dbReference type="GO" id="GO:0016787">
    <property type="term" value="F:hydrolase activity"/>
    <property type="evidence" value="ECO:0007669"/>
    <property type="project" value="UniProtKB-KW"/>
</dbReference>
<dbReference type="GO" id="GO:0005788">
    <property type="term" value="C:endoplasmic reticulum lumen"/>
    <property type="evidence" value="ECO:0007669"/>
    <property type="project" value="UniProtKB-SubCell"/>
</dbReference>
<evidence type="ECO:0000256" key="6">
    <source>
        <dbReference type="ARBA" id="ARBA00022722"/>
    </source>
</evidence>
<keyword evidence="6" id="KW-0540">Nuclease</keyword>
<evidence type="ECO:0000256" key="11">
    <source>
        <dbReference type="ARBA" id="ARBA00023180"/>
    </source>
</evidence>
<keyword evidence="9" id="KW-0256">Endoplasmic reticulum</keyword>
<keyword evidence="8" id="KW-0378">Hydrolase</keyword>
<dbReference type="OMA" id="TNCHIGS"/>
<keyword evidence="7" id="KW-0255">Endonuclease</keyword>
<keyword evidence="11" id="KW-0325">Glycoprotein</keyword>
<evidence type="ECO:0000256" key="14">
    <source>
        <dbReference type="ARBA" id="ARBA00051280"/>
    </source>
</evidence>
<evidence type="ECO:0000256" key="15">
    <source>
        <dbReference type="ARBA" id="ARBA00052670"/>
    </source>
</evidence>
<dbReference type="eggNOG" id="KOG1642">
    <property type="taxonomic scope" value="Eukaryota"/>
</dbReference>
<evidence type="ECO:0000256" key="7">
    <source>
        <dbReference type="ARBA" id="ARBA00022759"/>
    </source>
</evidence>
<dbReference type="Gene3D" id="3.90.730.10">
    <property type="entry name" value="Ribonuclease T2-like"/>
    <property type="match status" value="1"/>
</dbReference>
<reference evidence="19 20" key="1">
    <citation type="journal article" date="2014" name="Nat. Commun.">
        <title>Molecular traces of alternative social organization in a termite genome.</title>
        <authorList>
            <person name="Terrapon N."/>
            <person name="Li C."/>
            <person name="Robertson H.M."/>
            <person name="Ji L."/>
            <person name="Meng X."/>
            <person name="Booth W."/>
            <person name="Chen Z."/>
            <person name="Childers C.P."/>
            <person name="Glastad K.M."/>
            <person name="Gokhale K."/>
            <person name="Gowin J."/>
            <person name="Gronenberg W."/>
            <person name="Hermansen R.A."/>
            <person name="Hu H."/>
            <person name="Hunt B.G."/>
            <person name="Huylmans A.K."/>
            <person name="Khalil S.M."/>
            <person name="Mitchell R.D."/>
            <person name="Munoz-Torres M.C."/>
            <person name="Mustard J.A."/>
            <person name="Pan H."/>
            <person name="Reese J.T."/>
            <person name="Scharf M.E."/>
            <person name="Sun F."/>
            <person name="Vogel H."/>
            <person name="Xiao J."/>
            <person name="Yang W."/>
            <person name="Yang Z."/>
            <person name="Yang Z."/>
            <person name="Zhou J."/>
            <person name="Zhu J."/>
            <person name="Brent C.S."/>
            <person name="Elsik C.G."/>
            <person name="Goodisman M.A."/>
            <person name="Liberles D.A."/>
            <person name="Roe R.M."/>
            <person name="Vargo E.L."/>
            <person name="Vilcinskas A."/>
            <person name="Wang J."/>
            <person name="Bornberg-Bauer E."/>
            <person name="Korb J."/>
            <person name="Zhang G."/>
            <person name="Liebig J."/>
        </authorList>
    </citation>
    <scope>NUCLEOTIDE SEQUENCE [LARGE SCALE GENOMIC DNA]</scope>
    <source>
        <tissue evidence="19">Whole organism</tissue>
    </source>
</reference>
<dbReference type="PANTHER" id="PTHR11240">
    <property type="entry name" value="RIBONUCLEASE T2"/>
    <property type="match status" value="1"/>
</dbReference>
<dbReference type="GO" id="GO:0033897">
    <property type="term" value="F:ribonuclease T2 activity"/>
    <property type="evidence" value="ECO:0007669"/>
    <property type="project" value="InterPro"/>
</dbReference>
<dbReference type="OrthoDB" id="435754at2759"/>
<dbReference type="FunCoup" id="A0A067RJE8">
    <property type="interactions" value="76"/>
</dbReference>
<keyword evidence="10" id="KW-1015">Disulfide bond</keyword>
<keyword evidence="13" id="KW-0456">Lyase</keyword>
<dbReference type="InParanoid" id="A0A067RJE8"/>
<comment type="catalytic activity">
    <reaction evidence="14">
        <text>a guanylyl-uridine-RNA = a 3'-end 2',3'-cyclophospho-GMP-RNA + a 5'-end dephospho-uridine-RNA</text>
        <dbReference type="Rhea" id="RHEA:81323"/>
        <dbReference type="Rhea" id="RHEA-COMP:17356"/>
        <dbReference type="Rhea" id="RHEA-COMP:19658"/>
        <dbReference type="Rhea" id="RHEA-COMP:19659"/>
        <dbReference type="ChEBI" id="CHEBI:173224"/>
        <dbReference type="ChEBI" id="CHEBI:231849"/>
        <dbReference type="ChEBI" id="CHEBI:231850"/>
    </reaction>
</comment>
<evidence type="ECO:0000256" key="8">
    <source>
        <dbReference type="ARBA" id="ARBA00022801"/>
    </source>
</evidence>
<comment type="similarity">
    <text evidence="4 17">Belongs to the RNase T2 family.</text>
</comment>
<evidence type="ECO:0000256" key="10">
    <source>
        <dbReference type="ARBA" id="ARBA00023157"/>
    </source>
</evidence>
<dbReference type="FunFam" id="3.90.730.10:FF:000001">
    <property type="entry name" value="Ribonuclease T2"/>
    <property type="match status" value="1"/>
</dbReference>
<dbReference type="STRING" id="136037.A0A067RJE8"/>
<evidence type="ECO:0000313" key="20">
    <source>
        <dbReference type="Proteomes" id="UP000027135"/>
    </source>
</evidence>
<evidence type="ECO:0000256" key="17">
    <source>
        <dbReference type="RuleBase" id="RU004328"/>
    </source>
</evidence>
<evidence type="ECO:0000256" key="12">
    <source>
        <dbReference type="ARBA" id="ARBA00023228"/>
    </source>
</evidence>
<dbReference type="PANTHER" id="PTHR11240:SF22">
    <property type="entry name" value="RIBONUCLEASE T2"/>
    <property type="match status" value="1"/>
</dbReference>
<feature type="signal peptide" evidence="18">
    <location>
        <begin position="1"/>
        <end position="22"/>
    </location>
</feature>
<dbReference type="CDD" id="cd01061">
    <property type="entry name" value="RNase_T2_euk"/>
    <property type="match status" value="1"/>
</dbReference>
<evidence type="ECO:0000313" key="19">
    <source>
        <dbReference type="EMBL" id="KDR19500.1"/>
    </source>
</evidence>
<feature type="chain" id="PRO_5001648601" evidence="18">
    <location>
        <begin position="23"/>
        <end position="280"/>
    </location>
</feature>
<dbReference type="InterPro" id="IPR001568">
    <property type="entry name" value="RNase_T2-like"/>
</dbReference>
<dbReference type="InterPro" id="IPR033130">
    <property type="entry name" value="RNase_T2_His_AS_2"/>
</dbReference>
<protein>
    <submittedName>
        <fullName evidence="19">Ribonuclease Oy</fullName>
    </submittedName>
</protein>
<keyword evidence="18" id="KW-0732">Signal</keyword>
<keyword evidence="20" id="KW-1185">Reference proteome</keyword>
<dbReference type="InterPro" id="IPR033697">
    <property type="entry name" value="Ribonuclease_T2_eukaryotic"/>
</dbReference>
<dbReference type="GO" id="GO:0006401">
    <property type="term" value="P:RNA catabolic process"/>
    <property type="evidence" value="ECO:0007669"/>
    <property type="project" value="TreeGrafter"/>
</dbReference>
<organism evidence="19 20">
    <name type="scientific">Zootermopsis nevadensis</name>
    <name type="common">Dampwood termite</name>
    <dbReference type="NCBI Taxonomy" id="136037"/>
    <lineage>
        <taxon>Eukaryota</taxon>
        <taxon>Metazoa</taxon>
        <taxon>Ecdysozoa</taxon>
        <taxon>Arthropoda</taxon>
        <taxon>Hexapoda</taxon>
        <taxon>Insecta</taxon>
        <taxon>Pterygota</taxon>
        <taxon>Neoptera</taxon>
        <taxon>Polyneoptera</taxon>
        <taxon>Dictyoptera</taxon>
        <taxon>Blattodea</taxon>
        <taxon>Blattoidea</taxon>
        <taxon>Termitoidae</taxon>
        <taxon>Termopsidae</taxon>
        <taxon>Zootermopsis</taxon>
    </lineage>
</organism>
<proteinExistence type="inferred from homology"/>
<keyword evidence="12" id="KW-0458">Lysosome</keyword>
<evidence type="ECO:0000256" key="2">
    <source>
        <dbReference type="ARBA" id="ARBA00004371"/>
    </source>
</evidence>
<dbReference type="Proteomes" id="UP000027135">
    <property type="component" value="Unassembled WGS sequence"/>
</dbReference>
<evidence type="ECO:0000256" key="4">
    <source>
        <dbReference type="ARBA" id="ARBA00007469"/>
    </source>
</evidence>
<dbReference type="GO" id="GO:0005764">
    <property type="term" value="C:lysosome"/>
    <property type="evidence" value="ECO:0007669"/>
    <property type="project" value="UniProtKB-SubCell"/>
</dbReference>
<dbReference type="EMBL" id="KK852649">
    <property type="protein sequence ID" value="KDR19500.1"/>
    <property type="molecule type" value="Genomic_DNA"/>
</dbReference>
<dbReference type="Pfam" id="PF00445">
    <property type="entry name" value="Ribonuclease_T2"/>
    <property type="match status" value="1"/>
</dbReference>
<dbReference type="AlphaFoldDB" id="A0A067RJE8"/>
<name>A0A067RJE8_ZOONE</name>
<accession>A0A067RJE8</accession>
<comment type="subcellular location">
    <subcellularLocation>
        <location evidence="1">Endoplasmic reticulum lumen</location>
    </subcellularLocation>
    <subcellularLocation>
        <location evidence="2">Lysosome</location>
    </subcellularLocation>
    <subcellularLocation>
        <location evidence="3">Secreted</location>
    </subcellularLocation>
</comment>
<evidence type="ECO:0000256" key="5">
    <source>
        <dbReference type="ARBA" id="ARBA00022525"/>
    </source>
</evidence>
<comment type="catalytic activity">
    <reaction evidence="15">
        <text>an adenylyl-uridine-RNA = a 3'-end 2',3'-cyclophospho-AMP-RNA + a 5'-end dephospho-uridine-RNA</text>
        <dbReference type="Rhea" id="RHEA:81383"/>
        <dbReference type="Rhea" id="RHEA-COMP:17356"/>
        <dbReference type="Rhea" id="RHEA-COMP:19675"/>
        <dbReference type="Rhea" id="RHEA-COMP:19676"/>
        <dbReference type="ChEBI" id="CHEBI:173224"/>
        <dbReference type="ChEBI" id="CHEBI:231879"/>
        <dbReference type="ChEBI" id="CHEBI:231881"/>
    </reaction>
    <physiologicalReaction direction="left-to-right" evidence="15">
        <dbReference type="Rhea" id="RHEA:81384"/>
    </physiologicalReaction>
</comment>
<dbReference type="GO" id="GO:0005576">
    <property type="term" value="C:extracellular region"/>
    <property type="evidence" value="ECO:0007669"/>
    <property type="project" value="UniProtKB-SubCell"/>
</dbReference>
<dbReference type="PROSITE" id="PS00531">
    <property type="entry name" value="RNASE_T2_2"/>
    <property type="match status" value="1"/>
</dbReference>
<evidence type="ECO:0000256" key="9">
    <source>
        <dbReference type="ARBA" id="ARBA00022824"/>
    </source>
</evidence>
<feature type="active site" evidence="16">
    <location>
        <position position="121"/>
    </location>
</feature>
<evidence type="ECO:0000256" key="3">
    <source>
        <dbReference type="ARBA" id="ARBA00004613"/>
    </source>
</evidence>